<accession>A0ABX2DAI3</accession>
<comment type="caution">
    <text evidence="10">The sequence shown here is derived from an EMBL/GenBank/DDBJ whole genome shotgun (WGS) entry which is preliminary data.</text>
</comment>
<dbReference type="InterPro" id="IPR039426">
    <property type="entry name" value="TonB-dep_rcpt-like"/>
</dbReference>
<dbReference type="NCBIfam" id="TIGR04057">
    <property type="entry name" value="SusC_RagA_signa"/>
    <property type="match status" value="1"/>
</dbReference>
<keyword evidence="6 7" id="KW-0998">Cell outer membrane</keyword>
<evidence type="ECO:0000313" key="11">
    <source>
        <dbReference type="Proteomes" id="UP000762110"/>
    </source>
</evidence>
<dbReference type="Pfam" id="PF13715">
    <property type="entry name" value="CarbopepD_reg_2"/>
    <property type="match status" value="1"/>
</dbReference>
<dbReference type="EMBL" id="JABMKV010000001">
    <property type="protein sequence ID" value="NQX31032.1"/>
    <property type="molecule type" value="Genomic_DNA"/>
</dbReference>
<evidence type="ECO:0000256" key="4">
    <source>
        <dbReference type="ARBA" id="ARBA00022692"/>
    </source>
</evidence>
<evidence type="ECO:0000313" key="10">
    <source>
        <dbReference type="EMBL" id="NQX31032.1"/>
    </source>
</evidence>
<dbReference type="SUPFAM" id="SSF56935">
    <property type="entry name" value="Porins"/>
    <property type="match status" value="1"/>
</dbReference>
<name>A0ABX2DAI3_9SPHI</name>
<dbReference type="Gene3D" id="2.40.170.20">
    <property type="entry name" value="TonB-dependent receptor, beta-barrel domain"/>
    <property type="match status" value="1"/>
</dbReference>
<dbReference type="SUPFAM" id="SSF49464">
    <property type="entry name" value="Carboxypeptidase regulatory domain-like"/>
    <property type="match status" value="1"/>
</dbReference>
<dbReference type="Pfam" id="PF07715">
    <property type="entry name" value="Plug"/>
    <property type="match status" value="1"/>
</dbReference>
<dbReference type="NCBIfam" id="TIGR04056">
    <property type="entry name" value="OMP_RagA_SusC"/>
    <property type="match status" value="1"/>
</dbReference>
<dbReference type="RefSeq" id="WP_173269338.1">
    <property type="nucleotide sequence ID" value="NZ_JABMKV010000001.1"/>
</dbReference>
<keyword evidence="5 7" id="KW-0472">Membrane</keyword>
<organism evidence="10 11">
    <name type="scientific">Pedobacter boryungensis</name>
    <dbReference type="NCBI Taxonomy" id="869962"/>
    <lineage>
        <taxon>Bacteria</taxon>
        <taxon>Pseudomonadati</taxon>
        <taxon>Bacteroidota</taxon>
        <taxon>Sphingobacteriia</taxon>
        <taxon>Sphingobacteriales</taxon>
        <taxon>Sphingobacteriaceae</taxon>
        <taxon>Pedobacter</taxon>
    </lineage>
</organism>
<gene>
    <name evidence="10" type="ORF">HQN85_04820</name>
</gene>
<dbReference type="InterPro" id="IPR012910">
    <property type="entry name" value="Plug_dom"/>
</dbReference>
<evidence type="ECO:0000256" key="5">
    <source>
        <dbReference type="ARBA" id="ARBA00023136"/>
    </source>
</evidence>
<evidence type="ECO:0000256" key="8">
    <source>
        <dbReference type="SAM" id="SignalP"/>
    </source>
</evidence>
<reference evidence="10 11" key="1">
    <citation type="submission" date="2020-05" db="EMBL/GenBank/DDBJ databases">
        <title>Description of Pedobacter foliorum sp. nov.</title>
        <authorList>
            <person name="Qi S."/>
            <person name="Carlier A."/>
            <person name="Cnockaert M."/>
            <person name="Vandamme P."/>
        </authorList>
    </citation>
    <scope>NUCLEOTIDE SEQUENCE [LARGE SCALE GENOMIC DNA]</scope>
    <source>
        <strain evidence="10 11">LMG 31300</strain>
    </source>
</reference>
<comment type="similarity">
    <text evidence="7">Belongs to the TonB-dependent receptor family.</text>
</comment>
<evidence type="ECO:0000256" key="1">
    <source>
        <dbReference type="ARBA" id="ARBA00004571"/>
    </source>
</evidence>
<dbReference type="InterPro" id="IPR036942">
    <property type="entry name" value="Beta-barrel_TonB_sf"/>
</dbReference>
<dbReference type="InterPro" id="IPR008969">
    <property type="entry name" value="CarboxyPept-like_regulatory"/>
</dbReference>
<dbReference type="InterPro" id="IPR037066">
    <property type="entry name" value="Plug_dom_sf"/>
</dbReference>
<dbReference type="Proteomes" id="UP000762110">
    <property type="component" value="Unassembled WGS sequence"/>
</dbReference>
<dbReference type="InterPro" id="IPR023996">
    <property type="entry name" value="TonB-dep_OMP_SusC/RagA"/>
</dbReference>
<evidence type="ECO:0000256" key="6">
    <source>
        <dbReference type="ARBA" id="ARBA00023237"/>
    </source>
</evidence>
<keyword evidence="10" id="KW-0675">Receptor</keyword>
<keyword evidence="2 7" id="KW-0813">Transport</keyword>
<keyword evidence="4 7" id="KW-0812">Transmembrane</keyword>
<keyword evidence="8" id="KW-0732">Signal</keyword>
<evidence type="ECO:0000256" key="7">
    <source>
        <dbReference type="PROSITE-ProRule" id="PRU01360"/>
    </source>
</evidence>
<keyword evidence="3 7" id="KW-1134">Transmembrane beta strand</keyword>
<feature type="chain" id="PRO_5046325547" evidence="8">
    <location>
        <begin position="31"/>
        <end position="1041"/>
    </location>
</feature>
<dbReference type="InterPro" id="IPR023997">
    <property type="entry name" value="TonB-dep_OMP_SusC/RagA_CS"/>
</dbReference>
<proteinExistence type="inferred from homology"/>
<sequence length="1041" mass="114313">MDKTFTKLINHNIWKTFVFLLLMSPIVSFAQTITVTGTVKDSKGETIPGVGIKVKDGTTSTLTDKDGKFSIKVPDQKAKLIFSYIGYNPYEELVGDRKVLSIVLQENIAALTEVVVQGYGGSSKKSDLTGSTVSINAAQIAERQPTNIYDAIQGQASGVLVINDNGEPGAEGSIQIRGASTFSAAGNNPLFVIDGVVSEGGISAINPNDIQNIEILKDAASTAIYGTRAANGVVLVTTKRGQVGKPRVDVSYGRKIGNIAHTIQQANSKDLRLWRQIQNNNNPSSGSNTDSLNIAYNADNYLEDMLLGNTAILNDIKLGISGGQKGLTYYSSLNYLDDKGSVLNTWSKRLQGRMNIDFQVTPKLRNNTNITFNWNKKSTWSTNNSLNPVFDRPNNLRIYLPDGSLTSYTSSKRNPIANALLETNIADGYGAAITNNLEYKIYKDLRFTAIGSGSLTNNNTKYFQPEFLDDNGNENRGNQTSAIRFNWTLQSFLNYDKTIGKDHVINATLGVESSRVDNRSLKLQALPGSFVNEQITNFNLSNIDIRNSNSGGGGNSLASLFARVGYNYKGRYILNSTFRRDGSSKFGTDNKWGNFLSGSLAWRLSDEKFMSWAKGKVLNDAKIRVSIGQQGNNGIGDNEDATLVSFGDVSYLGDAGAVISNRLGNPEIQWENTVQTNLGTDISMFGGRLLLVVDYYHKATNKLLMDNLLPKETGFQTVRVNAGDLYTNGAEFSLSGTPVAKPNFTWFVNANISFEQGRVKSLFKNEPFIAGTRYLITPGGRLGDFYGYKQLGIYRWTASNAYSSDWTRLEPVNVAPDGQSAEYYTLNGQRYTGAIQKVSGPAGFLKGGDTEWLDVNKDGLIDDADRSIIGNATPDFYLGLSNTFSYKRFSLNVMLNATIGGQIYNSFKESFSTFGSTNGTAFPEAIYGAWRKEGDIAIYPYFPTKDNNGNQKRGVNSYYLEDASFVRLSSARLNYSFQPALINKYKLKALSLFVYGTNLLTWTNYSGFDPEFSNDNPLTPGTDGGKYPKRREFGFGINISL</sequence>
<dbReference type="Gene3D" id="2.170.130.10">
    <property type="entry name" value="TonB-dependent receptor, plug domain"/>
    <property type="match status" value="1"/>
</dbReference>
<feature type="signal peptide" evidence="8">
    <location>
        <begin position="1"/>
        <end position="30"/>
    </location>
</feature>
<protein>
    <submittedName>
        <fullName evidence="10">TonB-dependent receptor</fullName>
    </submittedName>
</protein>
<dbReference type="Gene3D" id="2.60.40.1120">
    <property type="entry name" value="Carboxypeptidase-like, regulatory domain"/>
    <property type="match status" value="1"/>
</dbReference>
<keyword evidence="11" id="KW-1185">Reference proteome</keyword>
<evidence type="ECO:0000259" key="9">
    <source>
        <dbReference type="Pfam" id="PF07715"/>
    </source>
</evidence>
<feature type="domain" description="TonB-dependent receptor plug" evidence="9">
    <location>
        <begin position="125"/>
        <end position="233"/>
    </location>
</feature>
<dbReference type="PROSITE" id="PS52016">
    <property type="entry name" value="TONB_DEPENDENT_REC_3"/>
    <property type="match status" value="1"/>
</dbReference>
<evidence type="ECO:0000256" key="2">
    <source>
        <dbReference type="ARBA" id="ARBA00022448"/>
    </source>
</evidence>
<comment type="subcellular location">
    <subcellularLocation>
        <location evidence="1 7">Cell outer membrane</location>
        <topology evidence="1 7">Multi-pass membrane protein</topology>
    </subcellularLocation>
</comment>
<evidence type="ECO:0000256" key="3">
    <source>
        <dbReference type="ARBA" id="ARBA00022452"/>
    </source>
</evidence>